<reference evidence="2" key="1">
    <citation type="submission" date="2020-07" db="EMBL/GenBank/DDBJ databases">
        <title>Multicomponent nature underlies the extraordinary mechanical properties of spider dragline silk.</title>
        <authorList>
            <person name="Kono N."/>
            <person name="Nakamura H."/>
            <person name="Mori M."/>
            <person name="Yoshida Y."/>
            <person name="Ohtoshi R."/>
            <person name="Malay A.D."/>
            <person name="Moran D.A.P."/>
            <person name="Tomita M."/>
            <person name="Numata K."/>
            <person name="Arakawa K."/>
        </authorList>
    </citation>
    <scope>NUCLEOTIDE SEQUENCE</scope>
</reference>
<evidence type="ECO:0000313" key="3">
    <source>
        <dbReference type="Proteomes" id="UP000887116"/>
    </source>
</evidence>
<comment type="caution">
    <text evidence="2">The sequence shown here is derived from an EMBL/GenBank/DDBJ whole genome shotgun (WGS) entry which is preliminary data.</text>
</comment>
<dbReference type="AlphaFoldDB" id="A0A8X6FK53"/>
<protein>
    <submittedName>
        <fullName evidence="2">Toprim domain-containing protein</fullName>
    </submittedName>
</protein>
<sequence>MWICVSSSTYPYGSTSKLQGYQNRYAESMAPFGLERGIEVSLTGRKHTTSKECYKSINKIEREVAIETKHINTLNPFYREQAKEELEKVQAKVRSLVEENKHLKKDLTYTQNTHRTLVENRIKDDLEKVKGEVNLIQHAASMGYVLNKEKSSKTWAVMEKEGDKILIKNSPNQNGNWVYKSLSDDQEKGTIVDFMQNRGFSYQSICGLSSSHLDDRVVRDQKSLSAEIEDVLSQRYIAQEAFDRVVEYKKGNYLACRGIDGATYENCSGVKVGDKAVFALYRDIDSNGKGTMCSIISYQFDAKGSISGDGSFSSSQYFQKGLPRGLSVLVDHNVPVKHIVVSESPIDALSYKQMHEISEGTMYVSTCGSLSEGIKKEIENVFCNAKASGQSITLAFDNVKAGRQMNKMVSEIADAYQVICKPSIPYQFKDWNEELVSGLGKREMLRKLQKELVTNGQEHELHNQRERGQL</sequence>
<keyword evidence="1" id="KW-0175">Coiled coil</keyword>
<organism evidence="2 3">
    <name type="scientific">Trichonephila clavata</name>
    <name type="common">Joro spider</name>
    <name type="synonym">Nephila clavata</name>
    <dbReference type="NCBI Taxonomy" id="2740835"/>
    <lineage>
        <taxon>Eukaryota</taxon>
        <taxon>Metazoa</taxon>
        <taxon>Ecdysozoa</taxon>
        <taxon>Arthropoda</taxon>
        <taxon>Chelicerata</taxon>
        <taxon>Arachnida</taxon>
        <taxon>Araneae</taxon>
        <taxon>Araneomorphae</taxon>
        <taxon>Entelegynae</taxon>
        <taxon>Araneoidea</taxon>
        <taxon>Nephilidae</taxon>
        <taxon>Trichonephila</taxon>
    </lineage>
</organism>
<evidence type="ECO:0000313" key="2">
    <source>
        <dbReference type="EMBL" id="GFQ82001.1"/>
    </source>
</evidence>
<dbReference type="Pfam" id="PF13155">
    <property type="entry name" value="Toprim_2"/>
    <property type="match status" value="1"/>
</dbReference>
<dbReference type="Proteomes" id="UP000887116">
    <property type="component" value="Unassembled WGS sequence"/>
</dbReference>
<feature type="coiled-coil region" evidence="1">
    <location>
        <begin position="79"/>
        <end position="106"/>
    </location>
</feature>
<name>A0A8X6FK53_TRICU</name>
<dbReference type="Gene3D" id="3.40.1360.10">
    <property type="match status" value="1"/>
</dbReference>
<proteinExistence type="predicted"/>
<accession>A0A8X6FK53</accession>
<gene>
    <name evidence="2" type="primary">FPG78_06220</name>
    <name evidence="2" type="ORF">TNCT_386351</name>
</gene>
<keyword evidence="3" id="KW-1185">Reference proteome</keyword>
<evidence type="ECO:0000256" key="1">
    <source>
        <dbReference type="SAM" id="Coils"/>
    </source>
</evidence>
<dbReference type="EMBL" id="BMAO01032414">
    <property type="protein sequence ID" value="GFQ82001.1"/>
    <property type="molecule type" value="Genomic_DNA"/>
</dbReference>